<dbReference type="RefSeq" id="WP_067401810.1">
    <property type="nucleotide sequence ID" value="NZ_LZEY01000015.1"/>
</dbReference>
<evidence type="ECO:0000256" key="5">
    <source>
        <dbReference type="ARBA" id="ARBA00020605"/>
    </source>
</evidence>
<comment type="caution">
    <text evidence="20">The sequence shown here is derived from an EMBL/GenBank/DDBJ whole genome shotgun (WGS) entry which is preliminary data.</text>
</comment>
<dbReference type="InterPro" id="IPR020561">
    <property type="entry name" value="PRibGlycinamid_synth_ATP-grasp"/>
</dbReference>
<evidence type="ECO:0000259" key="19">
    <source>
        <dbReference type="PROSITE" id="PS50975"/>
    </source>
</evidence>
<evidence type="ECO:0000256" key="11">
    <source>
        <dbReference type="ARBA" id="ARBA00022842"/>
    </source>
</evidence>
<dbReference type="GO" id="GO:0009113">
    <property type="term" value="P:purine nucleobase biosynthetic process"/>
    <property type="evidence" value="ECO:0007669"/>
    <property type="project" value="InterPro"/>
</dbReference>
<evidence type="ECO:0000256" key="16">
    <source>
        <dbReference type="ARBA" id="ARBA00079592"/>
    </source>
</evidence>
<dbReference type="GO" id="GO:0005524">
    <property type="term" value="F:ATP binding"/>
    <property type="evidence" value="ECO:0007669"/>
    <property type="project" value="UniProtKB-UniRule"/>
</dbReference>
<dbReference type="Gene3D" id="3.40.50.20">
    <property type="match status" value="1"/>
</dbReference>
<evidence type="ECO:0000256" key="15">
    <source>
        <dbReference type="ARBA" id="ARBA00042864"/>
    </source>
</evidence>
<comment type="similarity">
    <text evidence="13 17">Belongs to the GARS family.</text>
</comment>
<evidence type="ECO:0000256" key="1">
    <source>
        <dbReference type="ARBA" id="ARBA00001936"/>
    </source>
</evidence>
<dbReference type="HAMAP" id="MF_00138">
    <property type="entry name" value="GARS"/>
    <property type="match status" value="1"/>
</dbReference>
<dbReference type="SUPFAM" id="SSF51246">
    <property type="entry name" value="Rudiment single hybrid motif"/>
    <property type="match status" value="1"/>
</dbReference>
<dbReference type="FunFam" id="3.40.50.20:FF:000006">
    <property type="entry name" value="Phosphoribosylamine--glycine ligase, chloroplastic"/>
    <property type="match status" value="1"/>
</dbReference>
<evidence type="ECO:0000256" key="12">
    <source>
        <dbReference type="ARBA" id="ARBA00023211"/>
    </source>
</evidence>
<dbReference type="EC" id="6.3.4.13" evidence="4 17"/>
<evidence type="ECO:0000256" key="3">
    <source>
        <dbReference type="ARBA" id="ARBA00005174"/>
    </source>
</evidence>
<dbReference type="SMART" id="SM01210">
    <property type="entry name" value="GARS_C"/>
    <property type="match status" value="1"/>
</dbReference>
<comment type="pathway">
    <text evidence="3 17">Purine metabolism; IMP biosynthesis via de novo pathway; N(1)-(5-phospho-D-ribosyl)glycinamide from 5-phospho-alpha-D-ribose 1-diphosphate: step 2/2.</text>
</comment>
<dbReference type="InterPro" id="IPR020562">
    <property type="entry name" value="PRibGlycinamide_synth_N"/>
</dbReference>
<dbReference type="InterPro" id="IPR000115">
    <property type="entry name" value="PRibGlycinamide_synth"/>
</dbReference>
<evidence type="ECO:0000256" key="7">
    <source>
        <dbReference type="ARBA" id="ARBA00022723"/>
    </source>
</evidence>
<dbReference type="InterPro" id="IPR037123">
    <property type="entry name" value="PRibGlycinamide_synth_C_sf"/>
</dbReference>
<dbReference type="NCBIfam" id="TIGR00877">
    <property type="entry name" value="purD"/>
    <property type="match status" value="1"/>
</dbReference>
<evidence type="ECO:0000256" key="8">
    <source>
        <dbReference type="ARBA" id="ARBA00022741"/>
    </source>
</evidence>
<evidence type="ECO:0000256" key="2">
    <source>
        <dbReference type="ARBA" id="ARBA00001946"/>
    </source>
</evidence>
<keyword evidence="8 18" id="KW-0547">Nucleotide-binding</keyword>
<sequence length="427" mass="45281">MNILIIGNGGREHALAWKAAQSPLAEHVYVAPGNAGTAQEPRLQNVAIDATDIDGLLAFAQSHDIGLTIVGPETPLVMGVVDVFTAAGLTIFGPTKGAAQLEGSKAFTKDFLARHHIPTAAYQNFTEIEPALAYLNKVGAPIVIKADGLAAGKGVIVAMTLKEAQDAVHDMLAGNAFGDAGHRIVIEEFLTGEEASFIVMVDGKNIIPMATSQDHKRVGDGDTGPNTGGMGAYSPAPVVTDAVHQRVMEKVIYPTVEGMAAEGNTYQGFLYAGLMIDENGEPKVIEFNCRFGDPETQPIMMRLQSDLVALCLAGAQGQLAGKTSQWDPRPALGIVMAAGGYPGDYRQGDIIDGLNVQEADCKVFQAGTALKDGHIVTNGGRVLCVTALGDDIAQAQKQAYAALRHIQWDGAFYRRDIGYRAIERLKD</sequence>
<dbReference type="InterPro" id="IPR011761">
    <property type="entry name" value="ATP-grasp"/>
</dbReference>
<dbReference type="OrthoDB" id="9807240at2"/>
<protein>
    <recommendedName>
        <fullName evidence="5 17">Phosphoribosylamine--glycine ligase</fullName>
        <ecNumber evidence="4 17">6.3.4.13</ecNumber>
    </recommendedName>
    <alternativeName>
        <fullName evidence="16 17">GARS</fullName>
    </alternativeName>
    <alternativeName>
        <fullName evidence="14 17">Glycinamide ribonucleotide synthetase</fullName>
    </alternativeName>
    <alternativeName>
        <fullName evidence="15 17">Phosphoribosylglycinamide synthetase</fullName>
    </alternativeName>
</protein>
<dbReference type="Pfam" id="PF02843">
    <property type="entry name" value="GARS_C"/>
    <property type="match status" value="1"/>
</dbReference>
<dbReference type="SUPFAM" id="SSF52440">
    <property type="entry name" value="PreATP-grasp domain"/>
    <property type="match status" value="1"/>
</dbReference>
<dbReference type="PANTHER" id="PTHR43472">
    <property type="entry name" value="PHOSPHORIBOSYLAMINE--GLYCINE LIGASE"/>
    <property type="match status" value="1"/>
</dbReference>
<dbReference type="GO" id="GO:0046872">
    <property type="term" value="F:metal ion binding"/>
    <property type="evidence" value="ECO:0007669"/>
    <property type="project" value="UniProtKB-KW"/>
</dbReference>
<dbReference type="InterPro" id="IPR016185">
    <property type="entry name" value="PreATP-grasp_dom_sf"/>
</dbReference>
<dbReference type="PROSITE" id="PS50975">
    <property type="entry name" value="ATP_GRASP"/>
    <property type="match status" value="1"/>
</dbReference>
<dbReference type="SUPFAM" id="SSF56059">
    <property type="entry name" value="Glutathione synthetase ATP-binding domain-like"/>
    <property type="match status" value="1"/>
</dbReference>
<accession>A0A1B8HLL9</accession>
<dbReference type="Gene3D" id="3.30.470.20">
    <property type="entry name" value="ATP-grasp fold, B domain"/>
    <property type="match status" value="1"/>
</dbReference>
<dbReference type="Gene3D" id="3.90.600.10">
    <property type="entry name" value="Phosphoribosylglycinamide synthetase, C-terminal domain"/>
    <property type="match status" value="1"/>
</dbReference>
<dbReference type="InterPro" id="IPR011054">
    <property type="entry name" value="Rudment_hybrid_motif"/>
</dbReference>
<dbReference type="FunFam" id="3.30.1490.20:FF:000006">
    <property type="entry name" value="phosphoribosylamine--glycine ligase, chloroplastic-like"/>
    <property type="match status" value="1"/>
</dbReference>
<dbReference type="EMBL" id="LZEY01000015">
    <property type="protein sequence ID" value="OBU10313.1"/>
    <property type="molecule type" value="Genomic_DNA"/>
</dbReference>
<evidence type="ECO:0000256" key="18">
    <source>
        <dbReference type="PROSITE-ProRule" id="PRU00409"/>
    </source>
</evidence>
<dbReference type="Gene3D" id="3.30.1490.20">
    <property type="entry name" value="ATP-grasp fold, A domain"/>
    <property type="match status" value="1"/>
</dbReference>
<dbReference type="AlphaFoldDB" id="A0A1B8HLL9"/>
<proteinExistence type="inferred from homology"/>
<keyword evidence="11" id="KW-0460">Magnesium</keyword>
<reference evidence="21" key="1">
    <citation type="submission" date="2016-06" db="EMBL/GenBank/DDBJ databases">
        <authorList>
            <person name="Butler K."/>
        </authorList>
    </citation>
    <scope>NUCLEOTIDE SEQUENCE [LARGE SCALE GENOMIC DNA]</scope>
    <source>
        <strain evidence="21">GCSL-Mp20</strain>
    </source>
</reference>
<organism evidence="20 21">
    <name type="scientific">Morganella psychrotolerans</name>
    <dbReference type="NCBI Taxonomy" id="368603"/>
    <lineage>
        <taxon>Bacteria</taxon>
        <taxon>Pseudomonadati</taxon>
        <taxon>Pseudomonadota</taxon>
        <taxon>Gammaproteobacteria</taxon>
        <taxon>Enterobacterales</taxon>
        <taxon>Morganellaceae</taxon>
        <taxon>Morganella</taxon>
    </lineage>
</organism>
<name>A0A1B8HLL9_9GAMM</name>
<dbReference type="Proteomes" id="UP000092377">
    <property type="component" value="Unassembled WGS sequence"/>
</dbReference>
<keyword evidence="9 17" id="KW-0658">Purine biosynthesis</keyword>
<dbReference type="PROSITE" id="PS00184">
    <property type="entry name" value="GARS"/>
    <property type="match status" value="1"/>
</dbReference>
<evidence type="ECO:0000256" key="6">
    <source>
        <dbReference type="ARBA" id="ARBA00022598"/>
    </source>
</evidence>
<evidence type="ECO:0000313" key="21">
    <source>
        <dbReference type="Proteomes" id="UP000092377"/>
    </source>
</evidence>
<feature type="domain" description="ATP-grasp" evidence="19">
    <location>
        <begin position="109"/>
        <end position="316"/>
    </location>
</feature>
<dbReference type="InterPro" id="IPR020560">
    <property type="entry name" value="PRibGlycinamide_synth_C-dom"/>
</dbReference>
<gene>
    <name evidence="17" type="primary">purD</name>
    <name evidence="20" type="ORF">AYY18_18700</name>
</gene>
<dbReference type="FunFam" id="3.30.470.20:FF:000031">
    <property type="entry name" value="Phosphoribosylamine--glycine ligase"/>
    <property type="match status" value="1"/>
</dbReference>
<evidence type="ECO:0000256" key="10">
    <source>
        <dbReference type="ARBA" id="ARBA00022840"/>
    </source>
</evidence>
<evidence type="ECO:0000256" key="14">
    <source>
        <dbReference type="ARBA" id="ARBA00042242"/>
    </source>
</evidence>
<dbReference type="InterPro" id="IPR013815">
    <property type="entry name" value="ATP_grasp_subdomain_1"/>
</dbReference>
<evidence type="ECO:0000256" key="17">
    <source>
        <dbReference type="HAMAP-Rule" id="MF_00138"/>
    </source>
</evidence>
<evidence type="ECO:0000256" key="9">
    <source>
        <dbReference type="ARBA" id="ARBA00022755"/>
    </source>
</evidence>
<dbReference type="SMART" id="SM01209">
    <property type="entry name" value="GARS_A"/>
    <property type="match status" value="1"/>
</dbReference>
<evidence type="ECO:0000256" key="4">
    <source>
        <dbReference type="ARBA" id="ARBA00013255"/>
    </source>
</evidence>
<dbReference type="GO" id="GO:0006189">
    <property type="term" value="P:'de novo' IMP biosynthetic process"/>
    <property type="evidence" value="ECO:0007669"/>
    <property type="project" value="UniProtKB-UniRule"/>
</dbReference>
<keyword evidence="10 18" id="KW-0067">ATP-binding</keyword>
<dbReference type="UniPathway" id="UPA00074">
    <property type="reaction ID" value="UER00125"/>
</dbReference>
<keyword evidence="21" id="KW-1185">Reference proteome</keyword>
<evidence type="ECO:0000256" key="13">
    <source>
        <dbReference type="ARBA" id="ARBA00038345"/>
    </source>
</evidence>
<comment type="cofactor">
    <cofactor evidence="2">
        <name>Mg(2+)</name>
        <dbReference type="ChEBI" id="CHEBI:18420"/>
    </cofactor>
</comment>
<dbReference type="Pfam" id="PF02844">
    <property type="entry name" value="GARS_N"/>
    <property type="match status" value="1"/>
</dbReference>
<keyword evidence="6 17" id="KW-0436">Ligase</keyword>
<dbReference type="Pfam" id="PF01071">
    <property type="entry name" value="GARS_A"/>
    <property type="match status" value="1"/>
</dbReference>
<dbReference type="PANTHER" id="PTHR43472:SF1">
    <property type="entry name" value="PHOSPHORIBOSYLAMINE--GLYCINE LIGASE, CHLOROPLASTIC"/>
    <property type="match status" value="1"/>
</dbReference>
<dbReference type="InterPro" id="IPR020559">
    <property type="entry name" value="PRibGlycinamide_synth_CS"/>
</dbReference>
<dbReference type="GO" id="GO:0004637">
    <property type="term" value="F:phosphoribosylamine-glycine ligase activity"/>
    <property type="evidence" value="ECO:0007669"/>
    <property type="project" value="UniProtKB-UniRule"/>
</dbReference>
<keyword evidence="7" id="KW-0479">Metal-binding</keyword>
<evidence type="ECO:0000313" key="20">
    <source>
        <dbReference type="EMBL" id="OBU10313.1"/>
    </source>
</evidence>
<keyword evidence="12" id="KW-0464">Manganese</keyword>
<comment type="catalytic activity">
    <reaction evidence="17">
        <text>5-phospho-beta-D-ribosylamine + glycine + ATP = N(1)-(5-phospho-beta-D-ribosyl)glycinamide + ADP + phosphate + H(+)</text>
        <dbReference type="Rhea" id="RHEA:17453"/>
        <dbReference type="ChEBI" id="CHEBI:15378"/>
        <dbReference type="ChEBI" id="CHEBI:30616"/>
        <dbReference type="ChEBI" id="CHEBI:43474"/>
        <dbReference type="ChEBI" id="CHEBI:57305"/>
        <dbReference type="ChEBI" id="CHEBI:58681"/>
        <dbReference type="ChEBI" id="CHEBI:143788"/>
        <dbReference type="ChEBI" id="CHEBI:456216"/>
        <dbReference type="EC" id="6.3.4.13"/>
    </reaction>
</comment>
<comment type="cofactor">
    <cofactor evidence="1">
        <name>Mn(2+)</name>
        <dbReference type="ChEBI" id="CHEBI:29035"/>
    </cofactor>
</comment>
<dbReference type="FunFam" id="3.90.600.10:FF:000001">
    <property type="entry name" value="Trifunctional purine biosynthetic protein adenosine-3"/>
    <property type="match status" value="1"/>
</dbReference>